<keyword evidence="1" id="KW-0472">Membrane</keyword>
<comment type="caution">
    <text evidence="2">The sequence shown here is derived from an EMBL/GenBank/DDBJ whole genome shotgun (WGS) entry which is preliminary data.</text>
</comment>
<dbReference type="Proteomes" id="UP000315131">
    <property type="component" value="Unassembled WGS sequence"/>
</dbReference>
<keyword evidence="3" id="KW-1185">Reference proteome</keyword>
<keyword evidence="1" id="KW-1133">Transmembrane helix</keyword>
<evidence type="ECO:0000313" key="2">
    <source>
        <dbReference type="EMBL" id="TRO66882.1"/>
    </source>
</evidence>
<feature type="transmembrane region" description="Helical" evidence="1">
    <location>
        <begin position="36"/>
        <end position="53"/>
    </location>
</feature>
<name>A0A550I7D2_9FLAO</name>
<gene>
    <name evidence="2" type="ORF">FGM01_03035</name>
</gene>
<dbReference type="OrthoDB" id="1451966at2"/>
<organism evidence="2 3">
    <name type="scientific">Christiangramia sabulilitoris</name>
    <dbReference type="NCBI Taxonomy" id="2583991"/>
    <lineage>
        <taxon>Bacteria</taxon>
        <taxon>Pseudomonadati</taxon>
        <taxon>Bacteroidota</taxon>
        <taxon>Flavobacteriia</taxon>
        <taxon>Flavobacteriales</taxon>
        <taxon>Flavobacteriaceae</taxon>
        <taxon>Christiangramia</taxon>
    </lineage>
</organism>
<sequence>MKHNIKVFLIYFISFITIFSIFRYLISYIFPELRHLYMMISAAVITLVLSPRLDKDQNGRYILRSLFLKKPLIK</sequence>
<dbReference type="EMBL" id="VHSF01000001">
    <property type="protein sequence ID" value="TRO66882.1"/>
    <property type="molecule type" value="Genomic_DNA"/>
</dbReference>
<proteinExistence type="predicted"/>
<reference evidence="2 3" key="1">
    <citation type="submission" date="2019-06" db="EMBL/GenBank/DDBJ databases">
        <title>Gramella sabulilitoris sp. nov., isolated from a marine sand.</title>
        <authorList>
            <person name="Yoon J.-H."/>
        </authorList>
    </citation>
    <scope>NUCLEOTIDE SEQUENCE [LARGE SCALE GENOMIC DNA]</scope>
    <source>
        <strain evidence="2 3">HSMS-1</strain>
    </source>
</reference>
<keyword evidence="1" id="KW-0812">Transmembrane</keyword>
<dbReference type="AlphaFoldDB" id="A0A550I7D2"/>
<evidence type="ECO:0000256" key="1">
    <source>
        <dbReference type="SAM" id="Phobius"/>
    </source>
</evidence>
<protein>
    <submittedName>
        <fullName evidence="2">Uncharacterized protein</fullName>
    </submittedName>
</protein>
<dbReference type="RefSeq" id="WP_143409661.1">
    <property type="nucleotide sequence ID" value="NZ_VHSF01000001.1"/>
</dbReference>
<accession>A0A550I7D2</accession>
<feature type="transmembrane region" description="Helical" evidence="1">
    <location>
        <begin position="7"/>
        <end position="30"/>
    </location>
</feature>
<evidence type="ECO:0000313" key="3">
    <source>
        <dbReference type="Proteomes" id="UP000315131"/>
    </source>
</evidence>